<protein>
    <recommendedName>
        <fullName evidence="9">Leucine--tRNA ligase</fullName>
        <ecNumber evidence="9">6.1.1.4</ecNumber>
    </recommendedName>
    <alternativeName>
        <fullName evidence="9">Leucyl-tRNA synthetase</fullName>
        <shortName evidence="9">LeuRS</shortName>
    </alternativeName>
</protein>
<keyword evidence="4 9" id="KW-0547">Nucleotide-binding</keyword>
<dbReference type="NCBIfam" id="TIGR00396">
    <property type="entry name" value="leuS_bact"/>
    <property type="match status" value="1"/>
</dbReference>
<evidence type="ECO:0000259" key="12">
    <source>
        <dbReference type="Pfam" id="PF08264"/>
    </source>
</evidence>
<dbReference type="CDD" id="cd07958">
    <property type="entry name" value="Anticodon_Ia_Leu_BEm"/>
    <property type="match status" value="1"/>
</dbReference>
<dbReference type="PANTHER" id="PTHR43740:SF2">
    <property type="entry name" value="LEUCINE--TRNA LIGASE, MITOCHONDRIAL"/>
    <property type="match status" value="1"/>
</dbReference>
<dbReference type="FunFam" id="3.40.50.620:FF:000056">
    <property type="entry name" value="Leucine--tRNA ligase"/>
    <property type="match status" value="1"/>
</dbReference>
<keyword evidence="5 9" id="KW-0067">ATP-binding</keyword>
<dbReference type="GO" id="GO:0005524">
    <property type="term" value="F:ATP binding"/>
    <property type="evidence" value="ECO:0007669"/>
    <property type="project" value="UniProtKB-UniRule"/>
</dbReference>
<evidence type="ECO:0000256" key="9">
    <source>
        <dbReference type="HAMAP-Rule" id="MF_00049"/>
    </source>
</evidence>
<evidence type="ECO:0000313" key="15">
    <source>
        <dbReference type="EMBL" id="TET94047.1"/>
    </source>
</evidence>
<accession>A0A523YRC4</accession>
<dbReference type="InterPro" id="IPR015413">
    <property type="entry name" value="Methionyl/Leucyl_tRNA_Synth"/>
</dbReference>
<dbReference type="InterPro" id="IPR013155">
    <property type="entry name" value="M/V/L/I-tRNA-synth_anticd-bd"/>
</dbReference>
<comment type="caution">
    <text evidence="9">Lacks conserved residue(s) required for the propagation of feature annotation.</text>
</comment>
<feature type="domain" description="Methionyl/Leucyl tRNA synthetase" evidence="13">
    <location>
        <begin position="41"/>
        <end position="182"/>
    </location>
</feature>
<dbReference type="GO" id="GO:0005829">
    <property type="term" value="C:cytosol"/>
    <property type="evidence" value="ECO:0007669"/>
    <property type="project" value="TreeGrafter"/>
</dbReference>
<comment type="caution">
    <text evidence="15">The sequence shown here is derived from an EMBL/GenBank/DDBJ whole genome shotgun (WGS) entry which is preliminary data.</text>
</comment>
<dbReference type="InterPro" id="IPR009008">
    <property type="entry name" value="Val/Leu/Ile-tRNA-synth_edit"/>
</dbReference>
<evidence type="ECO:0000313" key="16">
    <source>
        <dbReference type="Proteomes" id="UP000316925"/>
    </source>
</evidence>
<dbReference type="Pfam" id="PF09334">
    <property type="entry name" value="tRNA-synt_1g"/>
    <property type="match status" value="1"/>
</dbReference>
<dbReference type="GO" id="GO:0006429">
    <property type="term" value="P:leucyl-tRNA aminoacylation"/>
    <property type="evidence" value="ECO:0007669"/>
    <property type="project" value="UniProtKB-UniRule"/>
</dbReference>
<dbReference type="PRINTS" id="PR00985">
    <property type="entry name" value="TRNASYNTHLEU"/>
</dbReference>
<evidence type="ECO:0000256" key="7">
    <source>
        <dbReference type="ARBA" id="ARBA00023146"/>
    </source>
</evidence>
<dbReference type="Pfam" id="PF00133">
    <property type="entry name" value="tRNA-synt_1"/>
    <property type="match status" value="1"/>
</dbReference>
<keyword evidence="2 9" id="KW-0963">Cytoplasm</keyword>
<feature type="domain" description="Methionyl/Valyl/Leucyl/Isoleucyl-tRNA synthetase anticodon-binding" evidence="12">
    <location>
        <begin position="668"/>
        <end position="785"/>
    </location>
</feature>
<dbReference type="PANTHER" id="PTHR43740">
    <property type="entry name" value="LEUCYL-TRNA SYNTHETASE"/>
    <property type="match status" value="1"/>
</dbReference>
<feature type="domain" description="Leucyl-tRNA synthetase editing" evidence="14">
    <location>
        <begin position="222"/>
        <end position="411"/>
    </location>
</feature>
<dbReference type="HAMAP" id="MF_00049_B">
    <property type="entry name" value="Leu_tRNA_synth_B"/>
    <property type="match status" value="1"/>
</dbReference>
<comment type="subcellular location">
    <subcellularLocation>
        <location evidence="9">Cytoplasm</location>
    </subcellularLocation>
</comment>
<dbReference type="FunFam" id="1.10.730.10:FF:000011">
    <property type="entry name" value="Leucine--tRNA ligase chloroplastic/mitochondrial"/>
    <property type="match status" value="1"/>
</dbReference>
<feature type="domain" description="Aminoacyl-tRNA synthetase class Ia" evidence="11">
    <location>
        <begin position="425"/>
        <end position="620"/>
    </location>
</feature>
<sequence>MSNSYQPQKIEPKWHRIWKETGAHKTLQRSEKPKYYCLDMFPYPSGSGLHVGHLRGYVLSDVWARYEKLRGYNVLHPMGWDSFGLPAENDAIKRGIHPRTNTEKNIQNMKRQLEQIDAMYDWSREINTSSPEYYKWTQWIFLKMYKNGLAYRKLVPINWCPSCKTGLANEEVVNGRCERCETPVTKKNLMQWMLRITKYADRLLQDLDKVDWPEKVKTMQTNWIGYSEGAEVIFKAVSAKDEEEFDIPVFTTRPDTLFGATYMVLAPEHELTEKISSPSQEKEVQDYIERSRRVPEAERLAQVREKTGVFTGAYAINPVNREKIPIWISDYVLLAYGTGAIMAVPAHDTRDFEFATKFHLPIREVIYSPRAQRKKDGTLKEAYLEEGELINSGSFNRLSSEKAREKITEWLHQRNLGKRAVSYKLRDWIFSRQRYWGEPIPIIYCERCGEIPVPEKDLPVELPQVEKYQPSGTGKSPLENIPEFVNTTCPTCGSPAKRETDTMPQWAGSSWYFLRYPDAHLEKVAFEKETMNYWLPVDMYVGGIEHAILHLLYSRFFTKVLYDQGYIDFDEPFQRLFNQGMVCKRSKRTGKVEKMSKSKGNVVNPDDLVEKYGIDTVRMYELFIGPAELDCEWQDQGIEGVFRFLKKTWDLIPKWEAKPGPEDTETKTRLHLLIRDVTERIEAFKFNTAVSSFMEFVNFLNRSEILARGVDKKTIETFLILLAPFAPHFCEELWERLGHSQSIFKEKWPLYDPSLVEDRLVRIAVQVNGKLRGALLLAKDTPEEKAVEEARKIEKIRKYLEGKEIKKAVFVPSKIINFVTTQG</sequence>
<proteinExistence type="inferred from homology"/>
<dbReference type="FunFam" id="3.40.50.620:FF:000003">
    <property type="entry name" value="Leucine--tRNA ligase"/>
    <property type="match status" value="1"/>
</dbReference>
<evidence type="ECO:0000259" key="11">
    <source>
        <dbReference type="Pfam" id="PF00133"/>
    </source>
</evidence>
<dbReference type="InterPro" id="IPR014729">
    <property type="entry name" value="Rossmann-like_a/b/a_fold"/>
</dbReference>
<dbReference type="Gene3D" id="1.10.730.10">
    <property type="entry name" value="Isoleucyl-tRNA Synthetase, Domain 1"/>
    <property type="match status" value="1"/>
</dbReference>
<dbReference type="InterPro" id="IPR002300">
    <property type="entry name" value="aa-tRNA-synth_Ia"/>
</dbReference>
<comment type="similarity">
    <text evidence="1 9 10">Belongs to the class-I aminoacyl-tRNA synthetase family.</text>
</comment>
<dbReference type="Pfam" id="PF08264">
    <property type="entry name" value="Anticodon_1"/>
    <property type="match status" value="1"/>
</dbReference>
<dbReference type="GO" id="GO:0002161">
    <property type="term" value="F:aminoacyl-tRNA deacylase activity"/>
    <property type="evidence" value="ECO:0007669"/>
    <property type="project" value="InterPro"/>
</dbReference>
<evidence type="ECO:0000259" key="14">
    <source>
        <dbReference type="Pfam" id="PF13603"/>
    </source>
</evidence>
<dbReference type="EMBL" id="SOIJ01000040">
    <property type="protein sequence ID" value="TET94047.1"/>
    <property type="molecule type" value="Genomic_DNA"/>
</dbReference>
<feature type="binding site" evidence="9">
    <location>
        <position position="597"/>
    </location>
    <ligand>
        <name>ATP</name>
        <dbReference type="ChEBI" id="CHEBI:30616"/>
    </ligand>
</feature>
<dbReference type="AlphaFoldDB" id="A0A523YRC4"/>
<evidence type="ECO:0000256" key="6">
    <source>
        <dbReference type="ARBA" id="ARBA00022917"/>
    </source>
</evidence>
<evidence type="ECO:0000256" key="4">
    <source>
        <dbReference type="ARBA" id="ARBA00022741"/>
    </source>
</evidence>
<dbReference type="Pfam" id="PF13603">
    <property type="entry name" value="tRNA-synt_1_2"/>
    <property type="match status" value="1"/>
</dbReference>
<name>A0A523YRC4_UNCAE</name>
<evidence type="ECO:0000256" key="5">
    <source>
        <dbReference type="ARBA" id="ARBA00022840"/>
    </source>
</evidence>
<keyword evidence="3 9" id="KW-0436">Ligase</keyword>
<evidence type="ECO:0000256" key="8">
    <source>
        <dbReference type="ARBA" id="ARBA00047469"/>
    </source>
</evidence>
<dbReference type="InterPro" id="IPR025709">
    <property type="entry name" value="Leu_tRNA-synth_edit"/>
</dbReference>
<dbReference type="Proteomes" id="UP000316925">
    <property type="component" value="Unassembled WGS sequence"/>
</dbReference>
<feature type="short sequence motif" description="'KMSKS' region" evidence="9">
    <location>
        <begin position="594"/>
        <end position="598"/>
    </location>
</feature>
<evidence type="ECO:0000256" key="2">
    <source>
        <dbReference type="ARBA" id="ARBA00022490"/>
    </source>
</evidence>
<reference evidence="15 16" key="1">
    <citation type="submission" date="2019-03" db="EMBL/GenBank/DDBJ databases">
        <title>Metabolic potential of uncultured bacteria and archaea associated with petroleum seepage in deep-sea sediments.</title>
        <authorList>
            <person name="Dong X."/>
            <person name="Hubert C."/>
        </authorList>
    </citation>
    <scope>NUCLEOTIDE SEQUENCE [LARGE SCALE GENOMIC DNA]</scope>
    <source>
        <strain evidence="15">E29_bin28</strain>
    </source>
</reference>
<evidence type="ECO:0000256" key="3">
    <source>
        <dbReference type="ARBA" id="ARBA00022598"/>
    </source>
</evidence>
<keyword evidence="7 9" id="KW-0030">Aminoacyl-tRNA synthetase</keyword>
<dbReference type="SUPFAM" id="SSF50677">
    <property type="entry name" value="ValRS/IleRS/LeuRS editing domain"/>
    <property type="match status" value="1"/>
</dbReference>
<dbReference type="InterPro" id="IPR009080">
    <property type="entry name" value="tRNAsynth_Ia_anticodon-bd"/>
</dbReference>
<dbReference type="SUPFAM" id="SSF52374">
    <property type="entry name" value="Nucleotidylyl transferase"/>
    <property type="match status" value="1"/>
</dbReference>
<comment type="catalytic activity">
    <reaction evidence="8 9">
        <text>tRNA(Leu) + L-leucine + ATP = L-leucyl-tRNA(Leu) + AMP + diphosphate</text>
        <dbReference type="Rhea" id="RHEA:11688"/>
        <dbReference type="Rhea" id="RHEA-COMP:9613"/>
        <dbReference type="Rhea" id="RHEA-COMP:9622"/>
        <dbReference type="ChEBI" id="CHEBI:30616"/>
        <dbReference type="ChEBI" id="CHEBI:33019"/>
        <dbReference type="ChEBI" id="CHEBI:57427"/>
        <dbReference type="ChEBI" id="CHEBI:78442"/>
        <dbReference type="ChEBI" id="CHEBI:78494"/>
        <dbReference type="ChEBI" id="CHEBI:456215"/>
        <dbReference type="EC" id="6.1.1.4"/>
    </reaction>
</comment>
<dbReference type="InterPro" id="IPR002302">
    <property type="entry name" value="Leu-tRNA-ligase"/>
</dbReference>
<dbReference type="CDD" id="cd00812">
    <property type="entry name" value="LeuRS_core"/>
    <property type="match status" value="1"/>
</dbReference>
<keyword evidence="6 9" id="KW-0648">Protein biosynthesis</keyword>
<evidence type="ECO:0000259" key="13">
    <source>
        <dbReference type="Pfam" id="PF09334"/>
    </source>
</evidence>
<organism evidence="15 16">
    <name type="scientific">Aerophobetes bacterium</name>
    <dbReference type="NCBI Taxonomy" id="2030807"/>
    <lineage>
        <taxon>Bacteria</taxon>
        <taxon>Candidatus Aerophobota</taxon>
    </lineage>
</organism>
<dbReference type="Gene3D" id="3.10.20.590">
    <property type="match status" value="1"/>
</dbReference>
<dbReference type="SUPFAM" id="SSF47323">
    <property type="entry name" value="Anticodon-binding domain of a subclass of class I aminoacyl-tRNA synthetases"/>
    <property type="match status" value="1"/>
</dbReference>
<dbReference type="Gene3D" id="3.40.50.620">
    <property type="entry name" value="HUPs"/>
    <property type="match status" value="2"/>
</dbReference>
<dbReference type="EC" id="6.1.1.4" evidence="9"/>
<evidence type="ECO:0000256" key="10">
    <source>
        <dbReference type="RuleBase" id="RU363039"/>
    </source>
</evidence>
<gene>
    <name evidence="9" type="primary">leuS</name>
    <name evidence="15" type="ORF">E3J33_00775</name>
</gene>
<evidence type="ECO:0000256" key="1">
    <source>
        <dbReference type="ARBA" id="ARBA00005594"/>
    </source>
</evidence>
<dbReference type="GO" id="GO:0004823">
    <property type="term" value="F:leucine-tRNA ligase activity"/>
    <property type="evidence" value="ECO:0007669"/>
    <property type="project" value="UniProtKB-UniRule"/>
</dbReference>